<dbReference type="SUPFAM" id="SSF53800">
    <property type="entry name" value="Chelatase"/>
    <property type="match status" value="1"/>
</dbReference>
<dbReference type="InterPro" id="IPR002762">
    <property type="entry name" value="CbiX-like"/>
</dbReference>
<dbReference type="EMBL" id="JAVMIP010000012">
    <property type="protein sequence ID" value="MDS3861410.1"/>
    <property type="molecule type" value="Genomic_DNA"/>
</dbReference>
<dbReference type="CDD" id="cd03416">
    <property type="entry name" value="CbiX_SirB_N"/>
    <property type="match status" value="1"/>
</dbReference>
<dbReference type="InterPro" id="IPR050963">
    <property type="entry name" value="Sirohydro_Cobaltochel/CbiX"/>
</dbReference>
<dbReference type="PANTHER" id="PTHR33542">
    <property type="entry name" value="SIROHYDROCHLORIN FERROCHELATASE, CHLOROPLASTIC"/>
    <property type="match status" value="1"/>
</dbReference>
<dbReference type="GO" id="GO:0046872">
    <property type="term" value="F:metal ion binding"/>
    <property type="evidence" value="ECO:0007669"/>
    <property type="project" value="UniProtKB-KW"/>
</dbReference>
<dbReference type="Pfam" id="PF01903">
    <property type="entry name" value="CbiX"/>
    <property type="match status" value="2"/>
</dbReference>
<dbReference type="GO" id="GO:0016829">
    <property type="term" value="F:lyase activity"/>
    <property type="evidence" value="ECO:0007669"/>
    <property type="project" value="UniProtKB-KW"/>
</dbReference>
<accession>A0AAE4FSK9</accession>
<reference evidence="4" key="1">
    <citation type="submission" date="2023-07" db="EMBL/GenBank/DDBJ databases">
        <authorList>
            <person name="Luz R."/>
            <person name="Cordeiro R."/>
            <person name="Fonseca A."/>
            <person name="Goncalves V."/>
        </authorList>
    </citation>
    <scope>NUCLEOTIDE SEQUENCE [LARGE SCALE GENOMIC DNA]</scope>
    <source>
        <strain evidence="4">BACA0444</strain>
    </source>
</reference>
<proteinExistence type="predicted"/>
<evidence type="ECO:0000256" key="2">
    <source>
        <dbReference type="ARBA" id="ARBA00023239"/>
    </source>
</evidence>
<organism evidence="3 4">
    <name type="scientific">Pseudocalidococcus azoricus BACA0444</name>
    <dbReference type="NCBI Taxonomy" id="2918990"/>
    <lineage>
        <taxon>Bacteria</taxon>
        <taxon>Bacillati</taxon>
        <taxon>Cyanobacteriota</taxon>
        <taxon>Cyanophyceae</taxon>
        <taxon>Acaryochloridales</taxon>
        <taxon>Thermosynechococcaceae</taxon>
        <taxon>Pseudocalidococcus</taxon>
        <taxon>Pseudocalidococcus azoricus</taxon>
    </lineage>
</organism>
<dbReference type="Proteomes" id="UP001268256">
    <property type="component" value="Unassembled WGS sequence"/>
</dbReference>
<evidence type="ECO:0000256" key="1">
    <source>
        <dbReference type="ARBA" id="ARBA00022723"/>
    </source>
</evidence>
<dbReference type="AlphaFoldDB" id="A0AAE4FSK9"/>
<comment type="caution">
    <text evidence="3">The sequence shown here is derived from an EMBL/GenBank/DDBJ whole genome shotgun (WGS) entry which is preliminary data.</text>
</comment>
<evidence type="ECO:0000313" key="4">
    <source>
        <dbReference type="Proteomes" id="UP001268256"/>
    </source>
</evidence>
<dbReference type="RefSeq" id="WP_322878653.1">
    <property type="nucleotide sequence ID" value="NZ_JAVMIP010000012.1"/>
</dbReference>
<keyword evidence="4" id="KW-1185">Reference proteome</keyword>
<dbReference type="Gene3D" id="3.40.50.1400">
    <property type="match status" value="2"/>
</dbReference>
<gene>
    <name evidence="3" type="ORF">RIF25_11390</name>
</gene>
<name>A0AAE4FSK9_9CYAN</name>
<keyword evidence="2" id="KW-0456">Lyase</keyword>
<dbReference type="PANTHER" id="PTHR33542:SF3">
    <property type="entry name" value="SIROHYDROCHLORIN FERROCHELATASE, CHLOROPLASTIC"/>
    <property type="match status" value="1"/>
</dbReference>
<evidence type="ECO:0000313" key="3">
    <source>
        <dbReference type="EMBL" id="MDS3861410.1"/>
    </source>
</evidence>
<sequence>MSTATFLVIHGSRDPRPGLELTELLRQLRSSCPAALIEGGMLEATEISLAEQIQQFSDQAQICGYPAINVFPLFLLPGIHVCEDVPAAVKTAQARSPLPITLLPYLGQQPGLMPLLQSILKANQAWVFLGHGSRRPEAMAWIDHLAGELGAIPAYWTKPESLKAAIEQWVSQEITEMRIFPYLLFAGKLLELITQQVQDLNQDYPQLKLHLTDCLRPGPELVNLVQDGLGFSETLVLSSN</sequence>
<protein>
    <submittedName>
        <fullName evidence="3">CbiX/SirB N-terminal domain-containing protein</fullName>
    </submittedName>
</protein>
<keyword evidence="1" id="KW-0479">Metal-binding</keyword>